<dbReference type="GO" id="GO:0045144">
    <property type="term" value="P:meiotic sister chromatid segregation"/>
    <property type="evidence" value="ECO:0007669"/>
    <property type="project" value="InterPro"/>
</dbReference>
<evidence type="ECO:0000256" key="3">
    <source>
        <dbReference type="SAM" id="Coils"/>
    </source>
</evidence>
<organism evidence="6 7">
    <name type="scientific">Erythroxylum novogranatense</name>
    <dbReference type="NCBI Taxonomy" id="1862640"/>
    <lineage>
        <taxon>Eukaryota</taxon>
        <taxon>Viridiplantae</taxon>
        <taxon>Streptophyta</taxon>
        <taxon>Embryophyta</taxon>
        <taxon>Tracheophyta</taxon>
        <taxon>Spermatophyta</taxon>
        <taxon>Magnoliopsida</taxon>
        <taxon>eudicotyledons</taxon>
        <taxon>Gunneridae</taxon>
        <taxon>Pentapetalae</taxon>
        <taxon>rosids</taxon>
        <taxon>fabids</taxon>
        <taxon>Malpighiales</taxon>
        <taxon>Erythroxylaceae</taxon>
        <taxon>Erythroxylum</taxon>
    </lineage>
</organism>
<proteinExistence type="inferred from homology"/>
<keyword evidence="3" id="KW-0175">Coiled coil</keyword>
<accession>A0AAV8TGT2</accession>
<keyword evidence="7" id="KW-1185">Reference proteome</keyword>
<evidence type="ECO:0000259" key="5">
    <source>
        <dbReference type="Pfam" id="PF07557"/>
    </source>
</evidence>
<dbReference type="GO" id="GO:0005634">
    <property type="term" value="C:nucleus"/>
    <property type="evidence" value="ECO:0007669"/>
    <property type="project" value="InterPro"/>
</dbReference>
<feature type="coiled-coil region" evidence="3">
    <location>
        <begin position="77"/>
        <end position="104"/>
    </location>
</feature>
<keyword evidence="2" id="KW-0159">Chromosome partition</keyword>
<evidence type="ECO:0000256" key="4">
    <source>
        <dbReference type="SAM" id="MobiDB-lite"/>
    </source>
</evidence>
<dbReference type="EMBL" id="JAIWQS010000005">
    <property type="protein sequence ID" value="KAJ8766026.1"/>
    <property type="molecule type" value="Genomic_DNA"/>
</dbReference>
<protein>
    <recommendedName>
        <fullName evidence="5">Shugoshin C-terminal domain-containing protein</fullName>
    </recommendedName>
</protein>
<reference evidence="6 7" key="1">
    <citation type="submission" date="2021-09" db="EMBL/GenBank/DDBJ databases">
        <title>Genomic insights and catalytic innovation underlie evolution of tropane alkaloids biosynthesis.</title>
        <authorList>
            <person name="Wang Y.-J."/>
            <person name="Tian T."/>
            <person name="Huang J.-P."/>
            <person name="Huang S.-X."/>
        </authorList>
    </citation>
    <scope>NUCLEOTIDE SEQUENCE [LARGE SCALE GENOMIC DNA]</scope>
    <source>
        <strain evidence="6">KIB-2018</strain>
        <tissue evidence="6">Leaf</tissue>
    </source>
</reference>
<gene>
    <name evidence="6" type="ORF">K2173_020542</name>
</gene>
<feature type="domain" description="Shugoshin C-terminal" evidence="5">
    <location>
        <begin position="314"/>
        <end position="337"/>
    </location>
</feature>
<dbReference type="Proteomes" id="UP001159364">
    <property type="component" value="Linkage Group LG05"/>
</dbReference>
<evidence type="ECO:0000256" key="1">
    <source>
        <dbReference type="ARBA" id="ARBA00010845"/>
    </source>
</evidence>
<dbReference type="GO" id="GO:0034090">
    <property type="term" value="P:maintenance of meiotic sister chromatid cohesion"/>
    <property type="evidence" value="ECO:0007669"/>
    <property type="project" value="InterPro"/>
</dbReference>
<comment type="similarity">
    <text evidence="1">Belongs to the shugoshin family.</text>
</comment>
<evidence type="ECO:0000256" key="2">
    <source>
        <dbReference type="ARBA" id="ARBA00022829"/>
    </source>
</evidence>
<name>A0AAV8TGT2_9ROSI</name>
<dbReference type="AlphaFoldDB" id="A0AAV8TGT2"/>
<comment type="caution">
    <text evidence="6">The sequence shown here is derived from an EMBL/GenBank/DDBJ whole genome shotgun (WGS) entry which is preliminary data.</text>
</comment>
<dbReference type="InterPro" id="IPR044693">
    <property type="entry name" value="SGO_plant"/>
</dbReference>
<dbReference type="PANTHER" id="PTHR34373:SF9">
    <property type="entry name" value="SHUGOSHIN 2"/>
    <property type="match status" value="1"/>
</dbReference>
<dbReference type="GO" id="GO:0000775">
    <property type="term" value="C:chromosome, centromeric region"/>
    <property type="evidence" value="ECO:0007669"/>
    <property type="project" value="InterPro"/>
</dbReference>
<dbReference type="Pfam" id="PF07557">
    <property type="entry name" value="Shugoshin_C"/>
    <property type="match status" value="1"/>
</dbReference>
<sequence>MDGGVAIDTGSKGGKGMKGPSVETVPRKSLADITNLTQQNQAGKSQCLSLSTKQYVDKLHQENIALVKLLEDRNKIIQLSAIELQKLRINYQKVQQQNVQLAQANSQMLGELNSGKDKLKALRHELGCKNGLLKARQLESMVRTDDAGKLFEADKVDGKVGDKKRSRRSKTQCLYPTTDEQFQAKDGLVENSLYSRRQSARLSSGEQGTTEDLIKIADALGSATVKPVQAEKMVSKKRLLPARRSTRSKPQEQLQELSDDSLQIQENELPVSPVHMVVMNESCTPSISHVQNETKITSDAPDSEDLECRRSSVRPLRRAAEKIQSYKEIPLNVKMRRTE</sequence>
<feature type="region of interest" description="Disordered" evidence="4">
    <location>
        <begin position="1"/>
        <end position="24"/>
    </location>
</feature>
<evidence type="ECO:0000313" key="7">
    <source>
        <dbReference type="Proteomes" id="UP001159364"/>
    </source>
</evidence>
<dbReference type="PANTHER" id="PTHR34373">
    <property type="entry name" value="SHUGOSHIN 2"/>
    <property type="match status" value="1"/>
</dbReference>
<dbReference type="InterPro" id="IPR011515">
    <property type="entry name" value="Shugoshin_C"/>
</dbReference>
<evidence type="ECO:0000313" key="6">
    <source>
        <dbReference type="EMBL" id="KAJ8766026.1"/>
    </source>
</evidence>